<feature type="domain" description="C2H2-type" evidence="4">
    <location>
        <begin position="152"/>
        <end position="183"/>
    </location>
</feature>
<keyword evidence="1" id="KW-0479">Metal-binding</keyword>
<dbReference type="OrthoDB" id="1095242at2759"/>
<dbReference type="PROSITE" id="PS50157">
    <property type="entry name" value="ZINC_FINGER_C2H2_2"/>
    <property type="match status" value="2"/>
</dbReference>
<dbReference type="EMBL" id="SAEB01000003">
    <property type="protein sequence ID" value="RVD88952.1"/>
    <property type="molecule type" value="Genomic_DNA"/>
</dbReference>
<proteinExistence type="predicted"/>
<dbReference type="GO" id="GO:0008270">
    <property type="term" value="F:zinc ion binding"/>
    <property type="evidence" value="ECO:0007669"/>
    <property type="project" value="UniProtKB-KW"/>
</dbReference>
<dbReference type="SMART" id="SM00355">
    <property type="entry name" value="ZnF_C2H2"/>
    <property type="match status" value="2"/>
</dbReference>
<sequence length="298" mass="32813">MDPSGLLDGDPWLLYSIGGHFRDETFENITGGVNLDTDFPTCSNINQDSKTGDLALPLVACSDTTSLPLSSPSEISPTATPISGIDPHLYFFDHAIAKNLGRADQAQVTAHETRPKSRKNSQAYQCEKCPKSFSNRKTFGGHMWTEHNVQAFKCRYCDTQVARYDNLRSHEKRCKGLHSTGDKRLVLDSSDVTKGLGSPKKRLRAQTSDISNKTTPQTTTSMPVIPAIANESDSSLSSGSGSDDEIQEANLLVQTLKEELKKNNADLVELRCQVSKLALECDVWKQNYLQLMLGDKVS</sequence>
<evidence type="ECO:0000256" key="2">
    <source>
        <dbReference type="SAM" id="Coils"/>
    </source>
</evidence>
<dbReference type="InterPro" id="IPR013087">
    <property type="entry name" value="Znf_C2H2_type"/>
</dbReference>
<evidence type="ECO:0000313" key="5">
    <source>
        <dbReference type="EMBL" id="RVD88952.1"/>
    </source>
</evidence>
<protein>
    <recommendedName>
        <fullName evidence="4">C2H2-type domain-containing protein</fullName>
    </recommendedName>
</protein>
<keyword evidence="1" id="KW-0862">Zinc</keyword>
<dbReference type="RefSeq" id="XP_067494496.1">
    <property type="nucleotide sequence ID" value="XM_067632007.1"/>
</dbReference>
<evidence type="ECO:0000313" key="6">
    <source>
        <dbReference type="Proteomes" id="UP000283090"/>
    </source>
</evidence>
<gene>
    <name evidence="5" type="ORF">DFL_003116</name>
</gene>
<evidence type="ECO:0000256" key="3">
    <source>
        <dbReference type="SAM" id="MobiDB-lite"/>
    </source>
</evidence>
<dbReference type="Proteomes" id="UP000283090">
    <property type="component" value="Unassembled WGS sequence"/>
</dbReference>
<dbReference type="PROSITE" id="PS00028">
    <property type="entry name" value="ZINC_FINGER_C2H2_1"/>
    <property type="match status" value="1"/>
</dbReference>
<feature type="region of interest" description="Disordered" evidence="3">
    <location>
        <begin position="190"/>
        <end position="220"/>
    </location>
</feature>
<keyword evidence="2" id="KW-0175">Coiled coil</keyword>
<dbReference type="AlphaFoldDB" id="A0A437ACN1"/>
<evidence type="ECO:0000259" key="4">
    <source>
        <dbReference type="PROSITE" id="PS50157"/>
    </source>
</evidence>
<accession>A0A437ACN1</accession>
<dbReference type="VEuPathDB" id="FungiDB:DFL_003116"/>
<dbReference type="STRING" id="97331.A0A437ACN1"/>
<keyword evidence="6" id="KW-1185">Reference proteome</keyword>
<feature type="domain" description="C2H2-type" evidence="4">
    <location>
        <begin position="124"/>
        <end position="152"/>
    </location>
</feature>
<reference evidence="5 6" key="1">
    <citation type="submission" date="2019-01" db="EMBL/GenBank/DDBJ databases">
        <title>Intercellular communication is required for trap formation in the nematode-trapping fungus Duddingtonia flagrans.</title>
        <authorList>
            <person name="Youssar L."/>
            <person name="Wernet V."/>
            <person name="Hensel N."/>
            <person name="Hildebrandt H.-G."/>
            <person name="Fischer R."/>
        </authorList>
    </citation>
    <scope>NUCLEOTIDE SEQUENCE [LARGE SCALE GENOMIC DNA]</scope>
    <source>
        <strain evidence="5 6">CBS H-5679</strain>
    </source>
</reference>
<dbReference type="Gene3D" id="3.30.160.60">
    <property type="entry name" value="Classic Zinc Finger"/>
    <property type="match status" value="1"/>
</dbReference>
<feature type="compositionally biased region" description="Polar residues" evidence="3">
    <location>
        <begin position="205"/>
        <end position="220"/>
    </location>
</feature>
<dbReference type="SUPFAM" id="SSF57667">
    <property type="entry name" value="beta-beta-alpha zinc fingers"/>
    <property type="match status" value="1"/>
</dbReference>
<dbReference type="GeneID" id="93585427"/>
<name>A0A437ACN1_ARTFL</name>
<evidence type="ECO:0000256" key="1">
    <source>
        <dbReference type="PROSITE-ProRule" id="PRU00042"/>
    </source>
</evidence>
<comment type="caution">
    <text evidence="5">The sequence shown here is derived from an EMBL/GenBank/DDBJ whole genome shotgun (WGS) entry which is preliminary data.</text>
</comment>
<organism evidence="5 6">
    <name type="scientific">Arthrobotrys flagrans</name>
    <name type="common">Nematode-trapping fungus</name>
    <name type="synonym">Trichothecium flagrans</name>
    <dbReference type="NCBI Taxonomy" id="97331"/>
    <lineage>
        <taxon>Eukaryota</taxon>
        <taxon>Fungi</taxon>
        <taxon>Dikarya</taxon>
        <taxon>Ascomycota</taxon>
        <taxon>Pezizomycotina</taxon>
        <taxon>Orbiliomycetes</taxon>
        <taxon>Orbiliales</taxon>
        <taxon>Orbiliaceae</taxon>
        <taxon>Arthrobotrys</taxon>
    </lineage>
</organism>
<feature type="coiled-coil region" evidence="2">
    <location>
        <begin position="246"/>
        <end position="273"/>
    </location>
</feature>
<dbReference type="Pfam" id="PF13894">
    <property type="entry name" value="zf-C2H2_4"/>
    <property type="match status" value="1"/>
</dbReference>
<dbReference type="InterPro" id="IPR036236">
    <property type="entry name" value="Znf_C2H2_sf"/>
</dbReference>
<keyword evidence="1" id="KW-0863">Zinc-finger</keyword>